<dbReference type="InterPro" id="IPR018608">
    <property type="entry name" value="Gti1/Pac2"/>
</dbReference>
<reference evidence="2 3" key="1">
    <citation type="submission" date="2018-11" db="EMBL/GenBank/DDBJ databases">
        <title>Genome assembly of Steccherinum ochraceum LE-BIN_3174, the white-rot fungus of the Steccherinaceae family (The Residual Polyporoid clade, Polyporales, Basidiomycota).</title>
        <authorList>
            <person name="Fedorova T.V."/>
            <person name="Glazunova O.A."/>
            <person name="Landesman E.O."/>
            <person name="Moiseenko K.V."/>
            <person name="Psurtseva N.V."/>
            <person name="Savinova O.S."/>
            <person name="Shakhova N.V."/>
            <person name="Tyazhelova T.V."/>
            <person name="Vasina D.V."/>
        </authorList>
    </citation>
    <scope>NUCLEOTIDE SEQUENCE [LARGE SCALE GENOMIC DNA]</scope>
    <source>
        <strain evidence="2 3">LE-BIN_3174</strain>
    </source>
</reference>
<dbReference type="Pfam" id="PF09729">
    <property type="entry name" value="Gti1_Pac2"/>
    <property type="match status" value="1"/>
</dbReference>
<dbReference type="Proteomes" id="UP000292702">
    <property type="component" value="Unassembled WGS sequence"/>
</dbReference>
<sequence length="393" mass="42771">MIRSGAIFVFSVDESGIKRWTEGLQWSPSRIAGNFLVYKEVSERAPQRGKADPAAVSKVEGAAAFKPYGLCKKTITVKIEGSDHHLVSYFTVEDVETGRLRRPTSRPDIMSIEIPPELVQSTNFRYPPQIEAGPDGRLTRIRDIEETSQPFEEGHHTAGNRHHSSTPSHSQRPDLPPSPTAPHYAQSQGVAAPTHFHSPAALRSISQHPPLSLPSPTQTAYGFYGHGAHHTASSPEDSPHSPLTPPYSPFEALPAHAGNQGYTASYAPASNSYPSTTQQAPWSHTAAPMNSSGDHASTRLHPDADAWGVGQSIPGQPLASAPPMPTSIVSNLPTRRREHARTRSTPSTWTLDHNHEHGFHVHAPVARYSREARRGPTSPTSGYTDAASREEHM</sequence>
<evidence type="ECO:0000256" key="1">
    <source>
        <dbReference type="SAM" id="MobiDB-lite"/>
    </source>
</evidence>
<feature type="compositionally biased region" description="Polar residues" evidence="1">
    <location>
        <begin position="205"/>
        <end position="220"/>
    </location>
</feature>
<dbReference type="AlphaFoldDB" id="A0A4R0R8H9"/>
<evidence type="ECO:0008006" key="4">
    <source>
        <dbReference type="Google" id="ProtNLM"/>
    </source>
</evidence>
<name>A0A4R0R8H9_9APHY</name>
<protein>
    <recommendedName>
        <fullName evidence="4">Gti1/Pac2 family-domain-containing protein</fullName>
    </recommendedName>
</protein>
<feature type="region of interest" description="Disordered" evidence="1">
    <location>
        <begin position="205"/>
        <end position="256"/>
    </location>
</feature>
<dbReference type="EMBL" id="RWJN01000259">
    <property type="protein sequence ID" value="TCD64041.1"/>
    <property type="molecule type" value="Genomic_DNA"/>
</dbReference>
<dbReference type="OrthoDB" id="5572844at2759"/>
<feature type="region of interest" description="Disordered" evidence="1">
    <location>
        <begin position="269"/>
        <end position="393"/>
    </location>
</feature>
<gene>
    <name evidence="2" type="ORF">EIP91_004590</name>
</gene>
<dbReference type="PANTHER" id="PTHR28027">
    <property type="entry name" value="TRANSCRIPTIONAL REGULATOR MIT1"/>
    <property type="match status" value="1"/>
</dbReference>
<feature type="region of interest" description="Disordered" evidence="1">
    <location>
        <begin position="151"/>
        <end position="191"/>
    </location>
</feature>
<evidence type="ECO:0000313" key="2">
    <source>
        <dbReference type="EMBL" id="TCD64041.1"/>
    </source>
</evidence>
<keyword evidence="3" id="KW-1185">Reference proteome</keyword>
<dbReference type="PANTHER" id="PTHR28027:SF2">
    <property type="entry name" value="TRANSCRIPTIONAL REGULATOR MIT1"/>
    <property type="match status" value="1"/>
</dbReference>
<feature type="compositionally biased region" description="Polar residues" evidence="1">
    <location>
        <begin position="277"/>
        <end position="295"/>
    </location>
</feature>
<evidence type="ECO:0000313" key="3">
    <source>
        <dbReference type="Proteomes" id="UP000292702"/>
    </source>
</evidence>
<comment type="caution">
    <text evidence="2">The sequence shown here is derived from an EMBL/GenBank/DDBJ whole genome shotgun (WGS) entry which is preliminary data.</text>
</comment>
<accession>A0A4R0R8H9</accession>
<proteinExistence type="predicted"/>
<organism evidence="2 3">
    <name type="scientific">Steccherinum ochraceum</name>
    <dbReference type="NCBI Taxonomy" id="92696"/>
    <lineage>
        <taxon>Eukaryota</taxon>
        <taxon>Fungi</taxon>
        <taxon>Dikarya</taxon>
        <taxon>Basidiomycota</taxon>
        <taxon>Agaricomycotina</taxon>
        <taxon>Agaricomycetes</taxon>
        <taxon>Polyporales</taxon>
        <taxon>Steccherinaceae</taxon>
        <taxon>Steccherinum</taxon>
    </lineage>
</organism>
<dbReference type="GO" id="GO:0003677">
    <property type="term" value="F:DNA binding"/>
    <property type="evidence" value="ECO:0007669"/>
    <property type="project" value="TreeGrafter"/>
</dbReference>